<evidence type="ECO:0000256" key="2">
    <source>
        <dbReference type="SAM" id="MobiDB-lite"/>
    </source>
</evidence>
<comment type="catalytic activity">
    <reaction evidence="1">
        <text>ATP + H2O = ADP + phosphate + H(+)</text>
        <dbReference type="Rhea" id="RHEA:13065"/>
        <dbReference type="ChEBI" id="CHEBI:15377"/>
        <dbReference type="ChEBI" id="CHEBI:15378"/>
        <dbReference type="ChEBI" id="CHEBI:30616"/>
        <dbReference type="ChEBI" id="CHEBI:43474"/>
        <dbReference type="ChEBI" id="CHEBI:456216"/>
        <dbReference type="EC" id="5.6.2.3"/>
    </reaction>
</comment>
<evidence type="ECO:0000256" key="1">
    <source>
        <dbReference type="RuleBase" id="RU363044"/>
    </source>
</evidence>
<dbReference type="InterPro" id="IPR010285">
    <property type="entry name" value="DNA_helicase_pif1-like_DEAD"/>
</dbReference>
<dbReference type="AlphaFoldDB" id="A0A5C3NP95"/>
<keyword evidence="1" id="KW-0233">DNA recombination</keyword>
<dbReference type="GO" id="GO:0006281">
    <property type="term" value="P:DNA repair"/>
    <property type="evidence" value="ECO:0007669"/>
    <property type="project" value="UniProtKB-KW"/>
</dbReference>
<keyword evidence="1" id="KW-0347">Helicase</keyword>
<organism evidence="4 5">
    <name type="scientific">Polyporus arcularius HHB13444</name>
    <dbReference type="NCBI Taxonomy" id="1314778"/>
    <lineage>
        <taxon>Eukaryota</taxon>
        <taxon>Fungi</taxon>
        <taxon>Dikarya</taxon>
        <taxon>Basidiomycota</taxon>
        <taxon>Agaricomycotina</taxon>
        <taxon>Agaricomycetes</taxon>
        <taxon>Polyporales</taxon>
        <taxon>Polyporaceae</taxon>
        <taxon>Polyporus</taxon>
    </lineage>
</organism>
<keyword evidence="1" id="KW-0234">DNA repair</keyword>
<dbReference type="EC" id="5.6.2.3" evidence="1"/>
<keyword evidence="1" id="KW-0227">DNA damage</keyword>
<dbReference type="SUPFAM" id="SSF52540">
    <property type="entry name" value="P-loop containing nucleoside triphosphate hydrolases"/>
    <property type="match status" value="1"/>
</dbReference>
<name>A0A5C3NP95_9APHY</name>
<keyword evidence="1" id="KW-0067">ATP-binding</keyword>
<feature type="region of interest" description="Disordered" evidence="2">
    <location>
        <begin position="1"/>
        <end position="27"/>
    </location>
</feature>
<accession>A0A5C3NP95</accession>
<dbReference type="GO" id="GO:0006310">
    <property type="term" value="P:DNA recombination"/>
    <property type="evidence" value="ECO:0007669"/>
    <property type="project" value="UniProtKB-KW"/>
</dbReference>
<reference evidence="4 5" key="1">
    <citation type="journal article" date="2019" name="Nat. Ecol. Evol.">
        <title>Megaphylogeny resolves global patterns of mushroom evolution.</title>
        <authorList>
            <person name="Varga T."/>
            <person name="Krizsan K."/>
            <person name="Foldi C."/>
            <person name="Dima B."/>
            <person name="Sanchez-Garcia M."/>
            <person name="Sanchez-Ramirez S."/>
            <person name="Szollosi G.J."/>
            <person name="Szarkandi J.G."/>
            <person name="Papp V."/>
            <person name="Albert L."/>
            <person name="Andreopoulos W."/>
            <person name="Angelini C."/>
            <person name="Antonin V."/>
            <person name="Barry K.W."/>
            <person name="Bougher N.L."/>
            <person name="Buchanan P."/>
            <person name="Buyck B."/>
            <person name="Bense V."/>
            <person name="Catcheside P."/>
            <person name="Chovatia M."/>
            <person name="Cooper J."/>
            <person name="Damon W."/>
            <person name="Desjardin D."/>
            <person name="Finy P."/>
            <person name="Geml J."/>
            <person name="Haridas S."/>
            <person name="Hughes K."/>
            <person name="Justo A."/>
            <person name="Karasinski D."/>
            <person name="Kautmanova I."/>
            <person name="Kiss B."/>
            <person name="Kocsube S."/>
            <person name="Kotiranta H."/>
            <person name="LaButti K.M."/>
            <person name="Lechner B.E."/>
            <person name="Liimatainen K."/>
            <person name="Lipzen A."/>
            <person name="Lukacs Z."/>
            <person name="Mihaltcheva S."/>
            <person name="Morgado L.N."/>
            <person name="Niskanen T."/>
            <person name="Noordeloos M.E."/>
            <person name="Ohm R.A."/>
            <person name="Ortiz-Santana B."/>
            <person name="Ovrebo C."/>
            <person name="Racz N."/>
            <person name="Riley R."/>
            <person name="Savchenko A."/>
            <person name="Shiryaev A."/>
            <person name="Soop K."/>
            <person name="Spirin V."/>
            <person name="Szebenyi C."/>
            <person name="Tomsovsky M."/>
            <person name="Tulloss R.E."/>
            <person name="Uehling J."/>
            <person name="Grigoriev I.V."/>
            <person name="Vagvolgyi C."/>
            <person name="Papp T."/>
            <person name="Martin F.M."/>
            <person name="Miettinen O."/>
            <person name="Hibbett D.S."/>
            <person name="Nagy L.G."/>
        </authorList>
    </citation>
    <scope>NUCLEOTIDE SEQUENCE [LARGE SCALE GENOMIC DNA]</scope>
    <source>
        <strain evidence="4 5">HHB13444</strain>
    </source>
</reference>
<gene>
    <name evidence="4" type="ORF">K466DRAFT_571268</name>
</gene>
<dbReference type="InParanoid" id="A0A5C3NP95"/>
<feature type="non-terminal residue" evidence="4">
    <location>
        <position position="1"/>
    </location>
</feature>
<dbReference type="GO" id="GO:0000723">
    <property type="term" value="P:telomere maintenance"/>
    <property type="evidence" value="ECO:0007669"/>
    <property type="project" value="InterPro"/>
</dbReference>
<dbReference type="GO" id="GO:0005524">
    <property type="term" value="F:ATP binding"/>
    <property type="evidence" value="ECO:0007669"/>
    <property type="project" value="UniProtKB-KW"/>
</dbReference>
<dbReference type="Gene3D" id="3.40.50.300">
    <property type="entry name" value="P-loop containing nucleotide triphosphate hydrolases"/>
    <property type="match status" value="1"/>
</dbReference>
<feature type="domain" description="DNA helicase Pif1-like DEAD-box helicase" evidence="3">
    <location>
        <begin position="343"/>
        <end position="451"/>
    </location>
</feature>
<dbReference type="GO" id="GO:0043139">
    <property type="term" value="F:5'-3' DNA helicase activity"/>
    <property type="evidence" value="ECO:0007669"/>
    <property type="project" value="UniProtKB-EC"/>
</dbReference>
<proteinExistence type="inferred from homology"/>
<dbReference type="PANTHER" id="PTHR47642">
    <property type="entry name" value="ATP-DEPENDENT DNA HELICASE"/>
    <property type="match status" value="1"/>
</dbReference>
<evidence type="ECO:0000259" key="3">
    <source>
        <dbReference type="Pfam" id="PF05970"/>
    </source>
</evidence>
<dbReference type="InterPro" id="IPR051055">
    <property type="entry name" value="PIF1_helicase"/>
</dbReference>
<evidence type="ECO:0000313" key="4">
    <source>
        <dbReference type="EMBL" id="TFK77770.1"/>
    </source>
</evidence>
<dbReference type="Proteomes" id="UP000308197">
    <property type="component" value="Unassembled WGS sequence"/>
</dbReference>
<dbReference type="Pfam" id="PF05970">
    <property type="entry name" value="PIF1"/>
    <property type="match status" value="1"/>
</dbReference>
<dbReference type="GO" id="GO:0016887">
    <property type="term" value="F:ATP hydrolysis activity"/>
    <property type="evidence" value="ECO:0007669"/>
    <property type="project" value="RHEA"/>
</dbReference>
<keyword evidence="5" id="KW-1185">Reference proteome</keyword>
<dbReference type="InterPro" id="IPR027417">
    <property type="entry name" value="P-loop_NTPase"/>
</dbReference>
<dbReference type="EMBL" id="ML213181">
    <property type="protein sequence ID" value="TFK77770.1"/>
    <property type="molecule type" value="Genomic_DNA"/>
</dbReference>
<comment type="similarity">
    <text evidence="1">Belongs to the helicase family.</text>
</comment>
<comment type="cofactor">
    <cofactor evidence="1">
        <name>Mg(2+)</name>
        <dbReference type="ChEBI" id="CHEBI:18420"/>
    </cofactor>
</comment>
<keyword evidence="1" id="KW-0378">Hydrolase</keyword>
<sequence>SDDEEELTCVGGRPVYAKEEEEDSEDELLLTSKAAEQLEEDILQAEASRAEGVPPLNLSAKYHTFMANHPQASTHEVRLMDETEGFVPNFIGGPLPRKDAGSREEYCMTMLTLFKLWRSGKDLRVNEEMMWNDIFASYAFTDRQTEIMKFFHIKYECNDARDDFSAARKQAGQGRTNPLYMSDREMDEIEMEGYIFDGEATAADKENELINSNNWTTISDGEVLRQTRIATAEKVMKSSGWLDPLAAPKLSTPTTLHTRVTPDEECTATEWKGILDTMRKDILDARDVEASQRKVPVATELPVNDEPDRVKLVDKQYFMRKEFEATDTSAKELIEKTVDQFSLNEAQERAFRIVANHAVQSCGEHLKMYLGGMAGTGKSQVIKALTHFFAERHESYRFMCLAPTGSAAALIGGSTYHSMLGFRSKDTSESLAGLMQVRAKLQNVEYIFLDE</sequence>
<keyword evidence="1" id="KW-0547">Nucleotide-binding</keyword>
<feature type="non-terminal residue" evidence="4">
    <location>
        <position position="451"/>
    </location>
</feature>
<dbReference type="STRING" id="1314778.A0A5C3NP95"/>
<evidence type="ECO:0000313" key="5">
    <source>
        <dbReference type="Proteomes" id="UP000308197"/>
    </source>
</evidence>
<protein>
    <recommendedName>
        <fullName evidence="1">ATP-dependent DNA helicase</fullName>
        <ecNumber evidence="1">5.6.2.3</ecNumber>
    </recommendedName>
</protein>